<keyword evidence="6" id="KW-0460">Magnesium</keyword>
<accession>A0A9D2J8N6</accession>
<dbReference type="GO" id="GO:0006364">
    <property type="term" value="P:rRNA processing"/>
    <property type="evidence" value="ECO:0007669"/>
    <property type="project" value="UniProtKB-UniRule"/>
</dbReference>
<sequence>MEDSLRMIADSFPLDAQKVRTYSALSFAYIGDSVYDLIIRTMITTRGNTKPNKYHRQVIEYVNAGAQTQMMERIKPYLNDEEKVMFRRGKNAKPASCAKNQSLHDYRIATGFETLIGYLYLTGQMERIMELVAIGLSEEPAAHIEEETCLTKRTL</sequence>
<keyword evidence="2 6" id="KW-0698">rRNA processing</keyword>
<dbReference type="Gene3D" id="1.10.1520.10">
    <property type="entry name" value="Ribonuclease III domain"/>
    <property type="match status" value="1"/>
</dbReference>
<dbReference type="SMART" id="SM00535">
    <property type="entry name" value="RIBOc"/>
    <property type="match status" value="1"/>
</dbReference>
<feature type="domain" description="RNase III" evidence="7">
    <location>
        <begin position="7"/>
        <end position="141"/>
    </location>
</feature>
<comment type="cofactor">
    <cofactor evidence="6">
        <name>Mg(2+)</name>
        <dbReference type="ChEBI" id="CHEBI:18420"/>
    </cofactor>
</comment>
<reference evidence="8" key="2">
    <citation type="submission" date="2021-04" db="EMBL/GenBank/DDBJ databases">
        <authorList>
            <person name="Gilroy R."/>
        </authorList>
    </citation>
    <scope>NUCLEOTIDE SEQUENCE</scope>
    <source>
        <strain evidence="8">CHK179-28034</strain>
    </source>
</reference>
<dbReference type="InterPro" id="IPR000999">
    <property type="entry name" value="RNase_III_dom"/>
</dbReference>
<organism evidence="8 9">
    <name type="scientific">Candidatus Anaerobutyricum stercoris</name>
    <dbReference type="NCBI Taxonomy" id="2838457"/>
    <lineage>
        <taxon>Bacteria</taxon>
        <taxon>Bacillati</taxon>
        <taxon>Bacillota</taxon>
        <taxon>Clostridia</taxon>
        <taxon>Lachnospirales</taxon>
        <taxon>Lachnospiraceae</taxon>
        <taxon>Anaerobutyricum</taxon>
    </lineage>
</organism>
<evidence type="ECO:0000256" key="3">
    <source>
        <dbReference type="ARBA" id="ARBA00022722"/>
    </source>
</evidence>
<comment type="similarity">
    <text evidence="6">Belongs to the MrnC RNase family.</text>
</comment>
<evidence type="ECO:0000256" key="2">
    <source>
        <dbReference type="ARBA" id="ARBA00022552"/>
    </source>
</evidence>
<comment type="subcellular location">
    <subcellularLocation>
        <location evidence="6">Cytoplasm</location>
    </subcellularLocation>
</comment>
<feature type="active site" evidence="6">
    <location>
        <position position="32"/>
    </location>
</feature>
<evidence type="ECO:0000256" key="1">
    <source>
        <dbReference type="ARBA" id="ARBA00022517"/>
    </source>
</evidence>
<evidence type="ECO:0000313" key="9">
    <source>
        <dbReference type="Proteomes" id="UP000824049"/>
    </source>
</evidence>
<dbReference type="HAMAP" id="MF_01468">
    <property type="entry name" value="RNase_Mini_III"/>
    <property type="match status" value="1"/>
</dbReference>
<keyword evidence="1 6" id="KW-0690">Ribosome biogenesis</keyword>
<gene>
    <name evidence="6" type="primary">mrnC</name>
    <name evidence="8" type="ORF">H9968_11750</name>
</gene>
<evidence type="ECO:0000259" key="7">
    <source>
        <dbReference type="SMART" id="SM00535"/>
    </source>
</evidence>
<dbReference type="AlphaFoldDB" id="A0A9D2J8N6"/>
<dbReference type="EMBL" id="DXBR01000107">
    <property type="protein sequence ID" value="HIZ40568.1"/>
    <property type="molecule type" value="Genomic_DNA"/>
</dbReference>
<evidence type="ECO:0000256" key="6">
    <source>
        <dbReference type="HAMAP-Rule" id="MF_01468"/>
    </source>
</evidence>
<keyword evidence="3 6" id="KW-0540">Nuclease</keyword>
<protein>
    <recommendedName>
        <fullName evidence="6">Mini-ribonuclease 3</fullName>
        <shortName evidence="6">Mini-3</shortName>
        <shortName evidence="6">Mini-RNase 3</shortName>
        <ecNumber evidence="6">3.1.26.-</ecNumber>
    </recommendedName>
    <alternativeName>
        <fullName evidence="6">Mini-RNase III</fullName>
        <shortName evidence="6">Mini-III</shortName>
    </alternativeName>
</protein>
<reference evidence="8" key="1">
    <citation type="journal article" date="2021" name="PeerJ">
        <title>Extensive microbial diversity within the chicken gut microbiome revealed by metagenomics and culture.</title>
        <authorList>
            <person name="Gilroy R."/>
            <person name="Ravi A."/>
            <person name="Getino M."/>
            <person name="Pursley I."/>
            <person name="Horton D.L."/>
            <person name="Alikhan N.F."/>
            <person name="Baker D."/>
            <person name="Gharbi K."/>
            <person name="Hall N."/>
            <person name="Watson M."/>
            <person name="Adriaenssens E.M."/>
            <person name="Foster-Nyarko E."/>
            <person name="Jarju S."/>
            <person name="Secka A."/>
            <person name="Antonio M."/>
            <person name="Oren A."/>
            <person name="Chaudhuri R.R."/>
            <person name="La Ragione R."/>
            <person name="Hildebrand F."/>
            <person name="Pallen M.J."/>
        </authorList>
    </citation>
    <scope>NUCLEOTIDE SEQUENCE</scope>
    <source>
        <strain evidence="8">CHK179-28034</strain>
    </source>
</reference>
<dbReference type="Proteomes" id="UP000824049">
    <property type="component" value="Unassembled WGS sequence"/>
</dbReference>
<comment type="subunit">
    <text evidence="6">Homodimer.</text>
</comment>
<dbReference type="Pfam" id="PF00636">
    <property type="entry name" value="Ribonuclease_3"/>
    <property type="match status" value="1"/>
</dbReference>
<proteinExistence type="inferred from homology"/>
<comment type="function">
    <text evidence="6">Involved in correct processing of both the 5' and 3' ends of 23S rRNA precursor. Processes 30S rRNA precursor transcript even in absence of ribonuclease 3 (Rnc); Rnc processes 30S rRNA into smaller rRNA precursors.</text>
</comment>
<keyword evidence="6" id="KW-0694">RNA-binding</keyword>
<dbReference type="GO" id="GO:0005737">
    <property type="term" value="C:cytoplasm"/>
    <property type="evidence" value="ECO:0007669"/>
    <property type="project" value="UniProtKB-SubCell"/>
</dbReference>
<dbReference type="InterPro" id="IPR008226">
    <property type="entry name" value="Mini3_fam"/>
</dbReference>
<dbReference type="GO" id="GO:0004525">
    <property type="term" value="F:ribonuclease III activity"/>
    <property type="evidence" value="ECO:0007669"/>
    <property type="project" value="InterPro"/>
</dbReference>
<dbReference type="GO" id="GO:0019843">
    <property type="term" value="F:rRNA binding"/>
    <property type="evidence" value="ECO:0007669"/>
    <property type="project" value="UniProtKB-UniRule"/>
</dbReference>
<dbReference type="InterPro" id="IPR036389">
    <property type="entry name" value="RNase_III_sf"/>
</dbReference>
<keyword evidence="5 6" id="KW-0378">Hydrolase</keyword>
<keyword evidence="4 6" id="KW-0255">Endonuclease</keyword>
<dbReference type="EC" id="3.1.26.-" evidence="6"/>
<evidence type="ECO:0000256" key="5">
    <source>
        <dbReference type="ARBA" id="ARBA00022801"/>
    </source>
</evidence>
<evidence type="ECO:0000256" key="4">
    <source>
        <dbReference type="ARBA" id="ARBA00022759"/>
    </source>
</evidence>
<name>A0A9D2J8N6_9FIRM</name>
<dbReference type="PANTHER" id="PTHR34276:SF1">
    <property type="entry name" value="MINI-RIBONUCLEASE 3"/>
    <property type="match status" value="1"/>
</dbReference>
<dbReference type="PANTHER" id="PTHR34276">
    <property type="entry name" value="MINI-RIBONUCLEASE 3"/>
    <property type="match status" value="1"/>
</dbReference>
<keyword evidence="6" id="KW-0699">rRNA-binding</keyword>
<keyword evidence="6" id="KW-0963">Cytoplasm</keyword>
<comment type="caution">
    <text evidence="8">The sequence shown here is derived from an EMBL/GenBank/DDBJ whole genome shotgun (WGS) entry which is preliminary data.</text>
</comment>
<dbReference type="CDD" id="cd00593">
    <property type="entry name" value="RIBOc"/>
    <property type="match status" value="1"/>
</dbReference>
<evidence type="ECO:0000313" key="8">
    <source>
        <dbReference type="EMBL" id="HIZ40568.1"/>
    </source>
</evidence>
<dbReference type="SUPFAM" id="SSF69065">
    <property type="entry name" value="RNase III domain-like"/>
    <property type="match status" value="1"/>
</dbReference>